<feature type="binding site" evidence="7">
    <location>
        <position position="78"/>
    </location>
    <ligand>
        <name>Mg(2+)</name>
        <dbReference type="ChEBI" id="CHEBI:18420"/>
        <label>1</label>
        <note>catalytic</note>
    </ligand>
</feature>
<dbReference type="PRINTS" id="PR00377">
    <property type="entry name" value="IMPHPHTASES"/>
</dbReference>
<dbReference type="PANTHER" id="PTHR20854:SF4">
    <property type="entry name" value="INOSITOL-1-MONOPHOSPHATASE-RELATED"/>
    <property type="match status" value="1"/>
</dbReference>
<feature type="binding site" evidence="7">
    <location>
        <position position="79"/>
    </location>
    <ligand>
        <name>Mg(2+)</name>
        <dbReference type="ChEBI" id="CHEBI:18420"/>
        <label>1</label>
        <note>catalytic</note>
    </ligand>
</feature>
<dbReference type="Pfam" id="PF00459">
    <property type="entry name" value="Inositol_P"/>
    <property type="match status" value="1"/>
</dbReference>
<evidence type="ECO:0000256" key="7">
    <source>
        <dbReference type="PIRSR" id="PIRSR600760-2"/>
    </source>
</evidence>
<gene>
    <name evidence="9" type="ORF">D3P09_25020</name>
</gene>
<dbReference type="GO" id="GO:0046854">
    <property type="term" value="P:phosphatidylinositol phosphate biosynthetic process"/>
    <property type="evidence" value="ECO:0007669"/>
    <property type="project" value="InterPro"/>
</dbReference>
<keyword evidence="6 7" id="KW-0460">Magnesium</keyword>
<dbReference type="Gene3D" id="3.30.540.10">
    <property type="entry name" value="Fructose-1,6-Bisphosphatase, subunit A, domain 1"/>
    <property type="match status" value="1"/>
</dbReference>
<dbReference type="InterPro" id="IPR000760">
    <property type="entry name" value="Inositol_monophosphatase-like"/>
</dbReference>
<accession>A0A3A6PEH6</accession>
<dbReference type="GO" id="GO:0006020">
    <property type="term" value="P:inositol metabolic process"/>
    <property type="evidence" value="ECO:0007669"/>
    <property type="project" value="TreeGrafter"/>
</dbReference>
<dbReference type="PROSITE" id="PS00629">
    <property type="entry name" value="IMP_1"/>
    <property type="match status" value="1"/>
</dbReference>
<evidence type="ECO:0000256" key="5">
    <source>
        <dbReference type="ARBA" id="ARBA00022801"/>
    </source>
</evidence>
<keyword evidence="4 7" id="KW-0479">Metal-binding</keyword>
<dbReference type="GO" id="GO:0008934">
    <property type="term" value="F:inositol monophosphate 1-phosphatase activity"/>
    <property type="evidence" value="ECO:0007669"/>
    <property type="project" value="InterPro"/>
</dbReference>
<dbReference type="InterPro" id="IPR020583">
    <property type="entry name" value="Inositol_monoP_metal-BS"/>
</dbReference>
<dbReference type="EMBL" id="QXQB01000007">
    <property type="protein sequence ID" value="RJX37168.1"/>
    <property type="molecule type" value="Genomic_DNA"/>
</dbReference>
<reference evidence="9 10" key="1">
    <citation type="submission" date="2018-09" db="EMBL/GenBank/DDBJ databases">
        <title>Paenibacillus aracenensis nov. sp. isolated from a cave in southern Spain.</title>
        <authorList>
            <person name="Jurado V."/>
            <person name="Gutierrez-Patricio S."/>
            <person name="Gonzalez-Pimentel J.L."/>
            <person name="Miller A.Z."/>
            <person name="Laiz L."/>
            <person name="Saiz-Jimenez C."/>
        </authorList>
    </citation>
    <scope>NUCLEOTIDE SEQUENCE [LARGE SCALE GENOMIC DNA]</scope>
    <source>
        <strain evidence="9 10">JCM 19203</strain>
    </source>
</reference>
<comment type="cofactor">
    <cofactor evidence="2 7 8">
        <name>Mg(2+)</name>
        <dbReference type="ChEBI" id="CHEBI:18420"/>
    </cofactor>
</comment>
<comment type="similarity">
    <text evidence="3 8">Belongs to the inositol monophosphatase superfamily.</text>
</comment>
<comment type="catalytic activity">
    <reaction evidence="1 8">
        <text>a myo-inositol phosphate + H2O = myo-inositol + phosphate</text>
        <dbReference type="Rhea" id="RHEA:24056"/>
        <dbReference type="ChEBI" id="CHEBI:15377"/>
        <dbReference type="ChEBI" id="CHEBI:17268"/>
        <dbReference type="ChEBI" id="CHEBI:43474"/>
        <dbReference type="ChEBI" id="CHEBI:84139"/>
        <dbReference type="EC" id="3.1.3.25"/>
    </reaction>
</comment>
<organism evidence="9 10">
    <name type="scientific">Paenibacillus pinisoli</name>
    <dbReference type="NCBI Taxonomy" id="1276110"/>
    <lineage>
        <taxon>Bacteria</taxon>
        <taxon>Bacillati</taxon>
        <taxon>Bacillota</taxon>
        <taxon>Bacilli</taxon>
        <taxon>Bacillales</taxon>
        <taxon>Paenibacillaceae</taxon>
        <taxon>Paenibacillus</taxon>
    </lineage>
</organism>
<sequence length="261" mass="29419">MIEKVIEIVREASELFKNKQFTVLSKGSASNQVTSVDLSVQHFLKERLVPLVADCGFIGEESEEVDYNHEYLWIVDPIDGTSNFIRDIGLSVISVGLVKGGVPVLGVVYHPYRDEMFYAEQGKGAYVNGRPMKVSDHDLSHSLFCTAMSLYNKDLAGPCFRIIEKVYEDCDDIRRLGSAALELAYLAAGRVDLYFEMRVFPWDFAAGEILIREAGGYVGTVELSRTVFHRPIPLICANTKENYDYLKRAVTDEVPKIPYDR</sequence>
<dbReference type="Proteomes" id="UP000267798">
    <property type="component" value="Unassembled WGS sequence"/>
</dbReference>
<dbReference type="RefSeq" id="WP_120114165.1">
    <property type="nucleotide sequence ID" value="NZ_QXQB01000007.1"/>
</dbReference>
<evidence type="ECO:0000256" key="1">
    <source>
        <dbReference type="ARBA" id="ARBA00001033"/>
    </source>
</evidence>
<evidence type="ECO:0000256" key="4">
    <source>
        <dbReference type="ARBA" id="ARBA00022723"/>
    </source>
</evidence>
<proteinExistence type="inferred from homology"/>
<feature type="binding site" evidence="7">
    <location>
        <position position="203"/>
    </location>
    <ligand>
        <name>Mg(2+)</name>
        <dbReference type="ChEBI" id="CHEBI:18420"/>
        <label>1</label>
        <note>catalytic</note>
    </ligand>
</feature>
<dbReference type="Gene3D" id="3.40.190.80">
    <property type="match status" value="1"/>
</dbReference>
<dbReference type="AlphaFoldDB" id="A0A3A6PEH6"/>
<evidence type="ECO:0000256" key="6">
    <source>
        <dbReference type="ARBA" id="ARBA00022842"/>
    </source>
</evidence>
<evidence type="ECO:0000256" key="8">
    <source>
        <dbReference type="RuleBase" id="RU364068"/>
    </source>
</evidence>
<dbReference type="InterPro" id="IPR020550">
    <property type="entry name" value="Inositol_monophosphatase_CS"/>
</dbReference>
<evidence type="ECO:0000256" key="3">
    <source>
        <dbReference type="ARBA" id="ARBA00009759"/>
    </source>
</evidence>
<evidence type="ECO:0000313" key="10">
    <source>
        <dbReference type="Proteomes" id="UP000267798"/>
    </source>
</evidence>
<protein>
    <recommendedName>
        <fullName evidence="8">Inositol-1-monophosphatase</fullName>
        <ecNumber evidence="8">3.1.3.25</ecNumber>
    </recommendedName>
</protein>
<keyword evidence="10" id="KW-1185">Reference proteome</keyword>
<keyword evidence="5 8" id="KW-0378">Hydrolase</keyword>
<dbReference type="PANTHER" id="PTHR20854">
    <property type="entry name" value="INOSITOL MONOPHOSPHATASE"/>
    <property type="match status" value="1"/>
</dbReference>
<dbReference type="CDD" id="cd01639">
    <property type="entry name" value="IMPase"/>
    <property type="match status" value="1"/>
</dbReference>
<feature type="binding site" evidence="7">
    <location>
        <position position="76"/>
    </location>
    <ligand>
        <name>Mg(2+)</name>
        <dbReference type="ChEBI" id="CHEBI:18420"/>
        <label>1</label>
        <note>catalytic</note>
    </ligand>
</feature>
<dbReference type="SUPFAM" id="SSF56655">
    <property type="entry name" value="Carbohydrate phosphatase"/>
    <property type="match status" value="1"/>
</dbReference>
<dbReference type="EC" id="3.1.3.25" evidence="8"/>
<dbReference type="PROSITE" id="PS00630">
    <property type="entry name" value="IMP_2"/>
    <property type="match status" value="1"/>
</dbReference>
<dbReference type="InterPro" id="IPR033942">
    <property type="entry name" value="IMPase"/>
</dbReference>
<feature type="binding site" evidence="7">
    <location>
        <position position="60"/>
    </location>
    <ligand>
        <name>Mg(2+)</name>
        <dbReference type="ChEBI" id="CHEBI:18420"/>
        <label>1</label>
        <note>catalytic</note>
    </ligand>
</feature>
<name>A0A3A6PEH6_9BACL</name>
<dbReference type="GO" id="GO:0046872">
    <property type="term" value="F:metal ion binding"/>
    <property type="evidence" value="ECO:0007669"/>
    <property type="project" value="UniProtKB-KW"/>
</dbReference>
<evidence type="ECO:0000313" key="9">
    <source>
        <dbReference type="EMBL" id="RJX37168.1"/>
    </source>
</evidence>
<comment type="caution">
    <text evidence="9">The sequence shown here is derived from an EMBL/GenBank/DDBJ whole genome shotgun (WGS) entry which is preliminary data.</text>
</comment>
<dbReference type="GO" id="GO:0007165">
    <property type="term" value="P:signal transduction"/>
    <property type="evidence" value="ECO:0007669"/>
    <property type="project" value="TreeGrafter"/>
</dbReference>
<evidence type="ECO:0000256" key="2">
    <source>
        <dbReference type="ARBA" id="ARBA00001946"/>
    </source>
</evidence>
<dbReference type="OrthoDB" id="9772456at2"/>